<dbReference type="KEGG" id="tpol:Mal48_44870"/>
<dbReference type="OrthoDB" id="215124at2"/>
<protein>
    <submittedName>
        <fullName evidence="2">Uncharacterized protein</fullName>
    </submittedName>
</protein>
<proteinExistence type="predicted"/>
<feature type="transmembrane region" description="Helical" evidence="1">
    <location>
        <begin position="448"/>
        <end position="466"/>
    </location>
</feature>
<dbReference type="Proteomes" id="UP000315724">
    <property type="component" value="Chromosome"/>
</dbReference>
<evidence type="ECO:0000256" key="1">
    <source>
        <dbReference type="SAM" id="Phobius"/>
    </source>
</evidence>
<reference evidence="2 3" key="1">
    <citation type="submission" date="2019-02" db="EMBL/GenBank/DDBJ databases">
        <title>Deep-cultivation of Planctomycetes and their phenomic and genomic characterization uncovers novel biology.</title>
        <authorList>
            <person name="Wiegand S."/>
            <person name="Jogler M."/>
            <person name="Boedeker C."/>
            <person name="Pinto D."/>
            <person name="Vollmers J."/>
            <person name="Rivas-Marin E."/>
            <person name="Kohn T."/>
            <person name="Peeters S.H."/>
            <person name="Heuer A."/>
            <person name="Rast P."/>
            <person name="Oberbeckmann S."/>
            <person name="Bunk B."/>
            <person name="Jeske O."/>
            <person name="Meyerdierks A."/>
            <person name="Storesund J.E."/>
            <person name="Kallscheuer N."/>
            <person name="Luecker S."/>
            <person name="Lage O.M."/>
            <person name="Pohl T."/>
            <person name="Merkel B.J."/>
            <person name="Hornburger P."/>
            <person name="Mueller R.-W."/>
            <person name="Bruemmer F."/>
            <person name="Labrenz M."/>
            <person name="Spormann A.M."/>
            <person name="Op den Camp H."/>
            <person name="Overmann J."/>
            <person name="Amann R."/>
            <person name="Jetten M.S.M."/>
            <person name="Mascher T."/>
            <person name="Medema M.H."/>
            <person name="Devos D.P."/>
            <person name="Kaster A.-K."/>
            <person name="Ovreas L."/>
            <person name="Rohde M."/>
            <person name="Galperin M.Y."/>
            <person name="Jogler C."/>
        </authorList>
    </citation>
    <scope>NUCLEOTIDE SEQUENCE [LARGE SCALE GENOMIC DNA]</scope>
    <source>
        <strain evidence="2 3">Mal48</strain>
    </source>
</reference>
<organism evidence="2 3">
    <name type="scientific">Thalassoglobus polymorphus</name>
    <dbReference type="NCBI Taxonomy" id="2527994"/>
    <lineage>
        <taxon>Bacteria</taxon>
        <taxon>Pseudomonadati</taxon>
        <taxon>Planctomycetota</taxon>
        <taxon>Planctomycetia</taxon>
        <taxon>Planctomycetales</taxon>
        <taxon>Planctomycetaceae</taxon>
        <taxon>Thalassoglobus</taxon>
    </lineage>
</organism>
<sequence>MSIERQFLKSFFVGTGKRSVSFSLMLVLVGFFLCTVCTNCCLAQKKELALTIEVDISSSVNRSGGPIPLTLRLNYFGSKAGLAGKLRFRMVSQNGALVATYLFEDLFIPPGEQTYEFLIQPPSSAVWMDAYDFYPIFETQEGEIFAYPEQLLRLPGASRRSMVITIATLNNERLDETQKEFGSELALEKRMPSFDTVRPNQKSIVTLSRSLSVQDFPNSALEHCVSDIVILTKGTFEKLSIRQGEALLAWTRAGGSVAIFLEEKVRLPAEKTDLLNEFLSAPKDDPLVYQLSDGTWQFANASTEALLLRRCSFGRVAVGVRQDSQLLSELYSPSDRQELYSHLWKLRNDQTESMMRSNDGNWSFDLARRSVVRDNINFNNINDPGLDQFLRRFRPTPTIYGNGLLAETLPVGMQMLPLWLIGVTLLLYIIAIGPLDYFLLGALGLRKLTWIFFPVVTVLFTVGAIVSANRTMQGKDEGGRVIIHDITPDGLIARENEIETVVPRSGGIRYVDAKQELLTPINPFRLGISPDYNTQYRPRPSESVEEAPPLFRGRFPSEAQLVEQVHKWSPRMTRKLRISTTPTPEPSRFDWTLPINPEDRDSYLELTRRVQAAFGENAHAMFLQTRPSQNSNELHNLPEKIVLLGHGDIFQDPYYDESRLDLPGMNSPLRQRQDFLQDSTYSEQSGIYSVVSQLSPKCDDFLEDLPILDTSEKRTWVFLIAVRNENVWNIYRQFITGTEN</sequence>
<dbReference type="RefSeq" id="WP_145204402.1">
    <property type="nucleotide sequence ID" value="NZ_CP036267.1"/>
</dbReference>
<keyword evidence="1" id="KW-0812">Transmembrane</keyword>
<name>A0A517QU95_9PLAN</name>
<feature type="transmembrane region" description="Helical" evidence="1">
    <location>
        <begin position="418"/>
        <end position="442"/>
    </location>
</feature>
<dbReference type="AlphaFoldDB" id="A0A517QU95"/>
<gene>
    <name evidence="2" type="ORF">Mal48_44870</name>
</gene>
<evidence type="ECO:0000313" key="2">
    <source>
        <dbReference type="EMBL" id="QDT35211.1"/>
    </source>
</evidence>
<accession>A0A517QU95</accession>
<keyword evidence="1" id="KW-1133">Transmembrane helix</keyword>
<dbReference type="EMBL" id="CP036267">
    <property type="protein sequence ID" value="QDT35211.1"/>
    <property type="molecule type" value="Genomic_DNA"/>
</dbReference>
<keyword evidence="3" id="KW-1185">Reference proteome</keyword>
<keyword evidence="1" id="KW-0472">Membrane</keyword>
<evidence type="ECO:0000313" key="3">
    <source>
        <dbReference type="Proteomes" id="UP000315724"/>
    </source>
</evidence>
<feature type="transmembrane region" description="Helical" evidence="1">
    <location>
        <begin position="20"/>
        <end position="42"/>
    </location>
</feature>